<dbReference type="Proteomes" id="UP001210678">
    <property type="component" value="Unassembled WGS sequence"/>
</dbReference>
<keyword evidence="3" id="KW-1185">Reference proteome</keyword>
<dbReference type="EMBL" id="JAQLOI010000001">
    <property type="protein sequence ID" value="MDB1122867.1"/>
    <property type="molecule type" value="Genomic_DNA"/>
</dbReference>
<dbReference type="RefSeq" id="WP_272133031.1">
    <property type="nucleotide sequence ID" value="NZ_JAQLOI010000001.1"/>
</dbReference>
<feature type="coiled-coil region" evidence="1">
    <location>
        <begin position="1"/>
        <end position="28"/>
    </location>
</feature>
<comment type="caution">
    <text evidence="2">The sequence shown here is derived from an EMBL/GenBank/DDBJ whole genome shotgun (WGS) entry which is preliminary data.</text>
</comment>
<name>A0ABT4YN81_9VIBR</name>
<reference evidence="2 3" key="1">
    <citation type="submission" date="2023-01" db="EMBL/GenBank/DDBJ databases">
        <title>Vibrio sp. KJ40-1 sp.nov, isolated from marine algae.</title>
        <authorList>
            <person name="Butt M."/>
            <person name="Kim J.M.J."/>
            <person name="Jeon C.O.C."/>
        </authorList>
    </citation>
    <scope>NUCLEOTIDE SEQUENCE [LARGE SCALE GENOMIC DNA]</scope>
    <source>
        <strain evidence="2 3">KJ40-1</strain>
    </source>
</reference>
<protein>
    <submittedName>
        <fullName evidence="2">MSHA biogenesis protein MshN</fullName>
    </submittedName>
</protein>
<evidence type="ECO:0000313" key="3">
    <source>
        <dbReference type="Proteomes" id="UP001210678"/>
    </source>
</evidence>
<dbReference type="InterPro" id="IPR011990">
    <property type="entry name" value="TPR-like_helical_dom_sf"/>
</dbReference>
<keyword evidence="1" id="KW-0175">Coiled coil</keyword>
<dbReference type="SMART" id="SM00028">
    <property type="entry name" value="TPR"/>
    <property type="match status" value="2"/>
</dbReference>
<dbReference type="Gene3D" id="1.25.40.10">
    <property type="entry name" value="Tetratricopeptide repeat domain"/>
    <property type="match status" value="2"/>
</dbReference>
<organism evidence="2 3">
    <name type="scientific">Vibrio algarum</name>
    <dbReference type="NCBI Taxonomy" id="3020714"/>
    <lineage>
        <taxon>Bacteria</taxon>
        <taxon>Pseudomonadati</taxon>
        <taxon>Pseudomonadota</taxon>
        <taxon>Gammaproteobacteria</taxon>
        <taxon>Vibrionales</taxon>
        <taxon>Vibrionaceae</taxon>
        <taxon>Vibrio</taxon>
    </lineage>
</organism>
<evidence type="ECO:0000313" key="2">
    <source>
        <dbReference type="EMBL" id="MDB1122867.1"/>
    </source>
</evidence>
<gene>
    <name evidence="2" type="ORF">PGX00_03850</name>
</gene>
<dbReference type="SUPFAM" id="SSF48452">
    <property type="entry name" value="TPR-like"/>
    <property type="match status" value="1"/>
</dbReference>
<proteinExistence type="predicted"/>
<evidence type="ECO:0000256" key="1">
    <source>
        <dbReference type="SAM" id="Coils"/>
    </source>
</evidence>
<sequence length="367" mass="40303">MSVMNKALADIENKNKDVEKESKIEKAEITPVTSSNKLAWAVGGFTLSLCVGGWAVSQQMTTLVTPISEPLSIPTQDERTAQPTIATSISSSPTSKVIENANVSVYVESNQSINSAKPITVVSKKASLTVKKPTPIVKKPVAPPVLVAQVATPAKKESVVGSMAVEQVELTPRQLANNAIERAKKELDSNNLDGAIAEFETALKYQSSDEDTRRRLAALYYGKKDLRKSIELLQHGIRLNEDSQALRIALSKILIKENQPEAALSSLIYLPNDVDTDYLAMRAALAQQIKNGTVAFETYQMLVEKEPDSARWWLGLAIQQERKMMYPEAKKSYQQAIGRVGVSKQTQAFIRDRLSLLESLEETSSAN</sequence>
<dbReference type="InterPro" id="IPR019734">
    <property type="entry name" value="TPR_rpt"/>
</dbReference>
<accession>A0ABT4YN81</accession>